<evidence type="ECO:0000313" key="1">
    <source>
        <dbReference type="EMBL" id="ATA88350.1"/>
    </source>
</evidence>
<reference evidence="2" key="4">
    <citation type="submission" date="2024-10" db="EMBL/GenBank/DDBJ databases">
        <authorList>
            <person name="Bergman P."/>
            <person name="Andersson A.F."/>
            <person name="Zangenah S."/>
            <person name="Abbasi N."/>
        </authorList>
    </citation>
    <scope>NUCLEOTIDE SEQUENCE</scope>
    <source>
        <strain evidence="2">W5</strain>
    </source>
</reference>
<dbReference type="InterPro" id="IPR045470">
    <property type="entry name" value="DUF6495"/>
</dbReference>
<evidence type="ECO:0000313" key="3">
    <source>
        <dbReference type="Proteomes" id="UP000217348"/>
    </source>
</evidence>
<dbReference type="Proteomes" id="UP001622370">
    <property type="component" value="Unassembled WGS sequence"/>
</dbReference>
<evidence type="ECO:0000313" key="2">
    <source>
        <dbReference type="EMBL" id="MFK8292661.1"/>
    </source>
</evidence>
<dbReference type="AlphaFoldDB" id="A0A250FT97"/>
<reference evidence="3" key="3">
    <citation type="submission" date="2017-06" db="EMBL/GenBank/DDBJ databases">
        <title>Capnocytophaga spp. assemblies.</title>
        <authorList>
            <person name="Gulvik C.A."/>
        </authorList>
    </citation>
    <scope>NUCLEOTIDE SEQUENCE [LARGE SCALE GENOMIC DNA]</scope>
    <source>
        <strain evidence="3">H2177</strain>
    </source>
</reference>
<dbReference type="Proteomes" id="UP000217348">
    <property type="component" value="Chromosome"/>
</dbReference>
<reference evidence="1" key="2">
    <citation type="journal article" date="2017" name="Genome Announc.">
        <title>Twelve Complete Reference Genomes of Clinical Isolates in the Capnocytophaga Genus.</title>
        <authorList>
            <person name="Villarma A."/>
            <person name="Gulvik C.A."/>
            <person name="Rowe L.A."/>
            <person name="Sheth M."/>
            <person name="Juieng P."/>
            <person name="Nicholson A.C."/>
            <person name="Loparev V.N."/>
            <person name="McQuiston J.R."/>
        </authorList>
    </citation>
    <scope>NUCLEOTIDE SEQUENCE</scope>
    <source>
        <strain evidence="1">H2177</strain>
    </source>
</reference>
<accession>A0A250FT97</accession>
<gene>
    <name evidence="2" type="ORF">ACI76L_02590</name>
    <name evidence="1" type="ORF">CGC58_00535</name>
</gene>
<proteinExistence type="predicted"/>
<dbReference type="EMBL" id="JBJGWJ010000001">
    <property type="protein sequence ID" value="MFK8292661.1"/>
    <property type="molecule type" value="Genomic_DNA"/>
</dbReference>
<protein>
    <submittedName>
        <fullName evidence="2">DUF6495 family protein</fullName>
    </submittedName>
</protein>
<sequence length="161" mass="19051">MKYTRLTKEQLEELHHDFARFLASQQITSDEWEIIKREKPHIAEEEIDIFSDLVWEKSLEKVKFLERIDSESVNCFYFGENDAQMISVLISNKTVDLTTSEGFHWLENNIHSDKVQLYTGKKKLEEDRKLEIFNLIRQGAQVSDGKLFKSLLDIKKQIENK</sequence>
<dbReference type="EMBL" id="CP022387">
    <property type="protein sequence ID" value="ATA88350.1"/>
    <property type="molecule type" value="Genomic_DNA"/>
</dbReference>
<name>A0A250FT97_9FLAO</name>
<dbReference type="Pfam" id="PF20105">
    <property type="entry name" value="DUF6495"/>
    <property type="match status" value="1"/>
</dbReference>
<evidence type="ECO:0000313" key="4">
    <source>
        <dbReference type="Proteomes" id="UP001622370"/>
    </source>
</evidence>
<dbReference type="OrthoDB" id="956723at2"/>
<dbReference type="KEGG" id="csto:CGC58_00535"/>
<keyword evidence="4" id="KW-1185">Reference proteome</keyword>
<organism evidence="1 3">
    <name type="scientific">Capnocytophaga stomatis</name>
    <dbReference type="NCBI Taxonomy" id="1848904"/>
    <lineage>
        <taxon>Bacteria</taxon>
        <taxon>Pseudomonadati</taxon>
        <taxon>Bacteroidota</taxon>
        <taxon>Flavobacteriia</taxon>
        <taxon>Flavobacteriales</taxon>
        <taxon>Flavobacteriaceae</taxon>
        <taxon>Capnocytophaga</taxon>
    </lineage>
</organism>
<reference evidence="2 4" key="1">
    <citation type="journal article" date="2016" name="Sci. Rep.">
        <title>Whole genome sequencing identifies a novel species of the genus Capnocytophaga isolated from dog and cat bite wounds in humans.</title>
        <authorList>
            <person name="Zangenah S."/>
            <person name="Abbasi N."/>
            <person name="Andersson A.F."/>
            <person name="Bergman P."/>
        </authorList>
    </citation>
    <scope>NUCLEOTIDE SEQUENCE [LARGE SCALE GENOMIC DNA]</scope>
    <source>
        <strain evidence="2 4">W5</strain>
    </source>
</reference>
<dbReference type="RefSeq" id="WP_095894628.1">
    <property type="nucleotide sequence ID" value="NZ_BOPJ01000002.1"/>
</dbReference>